<dbReference type="EMBL" id="CM029046">
    <property type="protein sequence ID" value="KAG2589042.1"/>
    <property type="molecule type" value="Genomic_DNA"/>
</dbReference>
<evidence type="ECO:0000256" key="2">
    <source>
        <dbReference type="ARBA" id="ARBA00022801"/>
    </source>
</evidence>
<dbReference type="InterPro" id="IPR017853">
    <property type="entry name" value="GH"/>
</dbReference>
<dbReference type="EC" id="3.2.1.22" evidence="4"/>
<proteinExistence type="inferred from homology"/>
<evidence type="ECO:0000256" key="3">
    <source>
        <dbReference type="ARBA" id="ARBA00023295"/>
    </source>
</evidence>
<keyword evidence="4" id="KW-1015">Disulfide bond</keyword>
<sequence>MKNLPRCHQEVGTHMTLFHGLWMKLHTCKMHRSWQRSYSHMDTSMQLLISSGTGSMLMGAYTDSYGFDNIDEWGRPFPDVQRFPSSRVDRGFSQIASKVHGMGLKFGIHLMKGISVQAVNANTPILDIKTGKPYIEDGRQWTARDIGLTDRTCAWMPHGFMSVNTDTGAGRAFLRSTYRQYADWGVDFVKVDCIFGTDYSPEEIITISELLQEIDRPIILSLSPGTEVTPALAENISDHVNMYRITGDDWDNWNDVSSHFSVSSSFAAAKKIGAGHWVARKIMARLRHASIWMAYRSNAGVNQGPHRKCNLTLDEQKTQIALWSMAKSPLMYGGDLRHLDDITLSIITNPILLKINHYSKNNMEFHYVYSERTSKKEHSGRFRSPYHVDLTKNDGMFVRLTACNDDTANGWYMFSQDGKPDHICRNFEIQNDKRVSLPWTTWNTNRSFVFQLEIPVILVWMHLLVKGGPPQRLGFQCSLHAGGMQNRCGS</sequence>
<dbReference type="PANTHER" id="PTHR11452:SF42">
    <property type="entry name" value="ALPHA-GALACTOSIDASE"/>
    <property type="match status" value="1"/>
</dbReference>
<comment type="similarity">
    <text evidence="1 4">Belongs to the glycosyl hydrolase 27 family.</text>
</comment>
<dbReference type="InterPro" id="IPR013785">
    <property type="entry name" value="Aldolase_TIM"/>
</dbReference>
<name>A0A8T0RRL1_PANVG</name>
<evidence type="ECO:0000256" key="4">
    <source>
        <dbReference type="RuleBase" id="RU361168"/>
    </source>
</evidence>
<comment type="catalytic activity">
    <reaction evidence="4">
        <text>Hydrolysis of terminal, non-reducing alpha-D-galactose residues in alpha-D-galactosides, including galactose oligosaccharides, galactomannans and galactolipids.</text>
        <dbReference type="EC" id="3.2.1.22"/>
    </reaction>
</comment>
<gene>
    <name evidence="5" type="ORF">PVAP13_5NG389200</name>
</gene>
<reference evidence="5" key="1">
    <citation type="submission" date="2020-05" db="EMBL/GenBank/DDBJ databases">
        <title>WGS assembly of Panicum virgatum.</title>
        <authorList>
            <person name="Lovell J.T."/>
            <person name="Jenkins J."/>
            <person name="Shu S."/>
            <person name="Juenger T.E."/>
            <person name="Schmutz J."/>
        </authorList>
    </citation>
    <scope>NUCLEOTIDE SEQUENCE</scope>
    <source>
        <strain evidence="5">AP13</strain>
    </source>
</reference>
<comment type="caution">
    <text evidence="5">The sequence shown here is derived from an EMBL/GenBank/DDBJ whole genome shotgun (WGS) entry which is preliminary data.</text>
</comment>
<dbReference type="PRINTS" id="PR00740">
    <property type="entry name" value="GLHYDRLASE27"/>
</dbReference>
<dbReference type="AlphaFoldDB" id="A0A8T0RRL1"/>
<keyword evidence="2 4" id="KW-0378">Hydrolase</keyword>
<dbReference type="GO" id="GO:0005975">
    <property type="term" value="P:carbohydrate metabolic process"/>
    <property type="evidence" value="ECO:0007669"/>
    <property type="project" value="InterPro"/>
</dbReference>
<evidence type="ECO:0000313" key="5">
    <source>
        <dbReference type="EMBL" id="KAG2589042.1"/>
    </source>
</evidence>
<dbReference type="SUPFAM" id="SSF51445">
    <property type="entry name" value="(Trans)glycosidases"/>
    <property type="match status" value="1"/>
</dbReference>
<accession>A0A8T0RRL1</accession>
<dbReference type="GO" id="GO:0004557">
    <property type="term" value="F:alpha-galactosidase activity"/>
    <property type="evidence" value="ECO:0007669"/>
    <property type="project" value="UniProtKB-EC"/>
</dbReference>
<dbReference type="InterPro" id="IPR002241">
    <property type="entry name" value="Glyco_hydro_27"/>
</dbReference>
<evidence type="ECO:0000313" key="6">
    <source>
        <dbReference type="Proteomes" id="UP000823388"/>
    </source>
</evidence>
<organism evidence="5 6">
    <name type="scientific">Panicum virgatum</name>
    <name type="common">Blackwell switchgrass</name>
    <dbReference type="NCBI Taxonomy" id="38727"/>
    <lineage>
        <taxon>Eukaryota</taxon>
        <taxon>Viridiplantae</taxon>
        <taxon>Streptophyta</taxon>
        <taxon>Embryophyta</taxon>
        <taxon>Tracheophyta</taxon>
        <taxon>Spermatophyta</taxon>
        <taxon>Magnoliopsida</taxon>
        <taxon>Liliopsida</taxon>
        <taxon>Poales</taxon>
        <taxon>Poaceae</taxon>
        <taxon>PACMAD clade</taxon>
        <taxon>Panicoideae</taxon>
        <taxon>Panicodae</taxon>
        <taxon>Paniceae</taxon>
        <taxon>Panicinae</taxon>
        <taxon>Panicum</taxon>
        <taxon>Panicum sect. Hiantes</taxon>
    </lineage>
</organism>
<dbReference type="PANTHER" id="PTHR11452">
    <property type="entry name" value="ALPHA-GALACTOSIDASE/ALPHA-N-ACETYLGALACTOSAMINIDASE"/>
    <property type="match status" value="1"/>
</dbReference>
<dbReference type="Gene3D" id="3.20.20.70">
    <property type="entry name" value="Aldolase class I"/>
    <property type="match status" value="1"/>
</dbReference>
<keyword evidence="6" id="KW-1185">Reference proteome</keyword>
<dbReference type="Proteomes" id="UP000823388">
    <property type="component" value="Chromosome 5N"/>
</dbReference>
<protein>
    <recommendedName>
        <fullName evidence="4">Alpha-galactosidase</fullName>
        <ecNumber evidence="4">3.2.1.22</ecNumber>
    </recommendedName>
    <alternativeName>
        <fullName evidence="4">Melibiase</fullName>
    </alternativeName>
</protein>
<keyword evidence="3 4" id="KW-0326">Glycosidase</keyword>
<evidence type="ECO:0000256" key="1">
    <source>
        <dbReference type="ARBA" id="ARBA00009743"/>
    </source>
</evidence>